<dbReference type="RefSeq" id="WP_256398308.1">
    <property type="nucleotide sequence ID" value="NZ_JANHJR010000001.1"/>
</dbReference>
<keyword evidence="3" id="KW-1185">Reference proteome</keyword>
<dbReference type="EMBL" id="JBHUDO010000002">
    <property type="protein sequence ID" value="MFD1646172.1"/>
    <property type="molecule type" value="Genomic_DNA"/>
</dbReference>
<proteinExistence type="predicted"/>
<protein>
    <recommendedName>
        <fullName evidence="4">Urease accessory protein UreD</fullName>
    </recommendedName>
</protein>
<accession>A0ABD6DJK1</accession>
<name>A0ABD6DJK1_9EURY</name>
<evidence type="ECO:0000313" key="2">
    <source>
        <dbReference type="EMBL" id="MFD1646172.1"/>
    </source>
</evidence>
<dbReference type="Proteomes" id="UP001597034">
    <property type="component" value="Unassembled WGS sequence"/>
</dbReference>
<evidence type="ECO:0008006" key="4">
    <source>
        <dbReference type="Google" id="ProtNLM"/>
    </source>
</evidence>
<organism evidence="2 3">
    <name type="scientific">Haloarchaeobius litoreus</name>
    <dbReference type="NCBI Taxonomy" id="755306"/>
    <lineage>
        <taxon>Archaea</taxon>
        <taxon>Methanobacteriati</taxon>
        <taxon>Methanobacteriota</taxon>
        <taxon>Stenosarchaea group</taxon>
        <taxon>Halobacteria</taxon>
        <taxon>Halobacteriales</taxon>
        <taxon>Halorubellaceae</taxon>
        <taxon>Haloarchaeobius</taxon>
    </lineage>
</organism>
<feature type="region of interest" description="Disordered" evidence="1">
    <location>
        <begin position="1"/>
        <end position="36"/>
    </location>
</feature>
<reference evidence="2 3" key="1">
    <citation type="journal article" date="2019" name="Int. J. Syst. Evol. Microbiol.">
        <title>The Global Catalogue of Microorganisms (GCM) 10K type strain sequencing project: providing services to taxonomists for standard genome sequencing and annotation.</title>
        <authorList>
            <consortium name="The Broad Institute Genomics Platform"/>
            <consortium name="The Broad Institute Genome Sequencing Center for Infectious Disease"/>
            <person name="Wu L."/>
            <person name="Ma J."/>
        </authorList>
    </citation>
    <scope>NUCLEOTIDE SEQUENCE [LARGE SCALE GENOMIC DNA]</scope>
    <source>
        <strain evidence="2 3">CGMCC 1.10390</strain>
    </source>
</reference>
<feature type="compositionally biased region" description="Basic and acidic residues" evidence="1">
    <location>
        <begin position="1"/>
        <end position="26"/>
    </location>
</feature>
<dbReference type="AlphaFoldDB" id="A0ABD6DJK1"/>
<evidence type="ECO:0000256" key="1">
    <source>
        <dbReference type="SAM" id="MobiDB-lite"/>
    </source>
</evidence>
<evidence type="ECO:0000313" key="3">
    <source>
        <dbReference type="Proteomes" id="UP001597034"/>
    </source>
</evidence>
<sequence length="282" mass="30479">MATGRTDPERDDQHPDNADRTDRAASDQRPTNVSPEALTCRLRSAVGDTEAVTLRVRPTDGGTEVDRVLHADEELTTTAALDHHVTLACARVLVTELPGAASDVRLVRPTLRTCDADDAVAHEATFRRDGDRFVREGRRGPPTPPESPPSYTLERLRGNGLFAGVVVPAIAGVAQRLFGLRERIGDGDVTVTRDELVVRLDPTPGAQTHHEVRVANGALCVWLLGETDRDGGVERTERVARIVPPFPITATDATAERTDDDVVVRVPRCGRGESTDGSIPLD</sequence>
<gene>
    <name evidence="2" type="ORF">ACFSBL_10805</name>
</gene>
<comment type="caution">
    <text evidence="2">The sequence shown here is derived from an EMBL/GenBank/DDBJ whole genome shotgun (WGS) entry which is preliminary data.</text>
</comment>